<dbReference type="Proteomes" id="UP000441399">
    <property type="component" value="Unassembled WGS sequence"/>
</dbReference>
<dbReference type="GO" id="GO:0016874">
    <property type="term" value="F:ligase activity"/>
    <property type="evidence" value="ECO:0007669"/>
    <property type="project" value="UniProtKB-KW"/>
</dbReference>
<organism evidence="2 3">
    <name type="scientific">BD1-7 clade bacterium</name>
    <dbReference type="NCBI Taxonomy" id="2029982"/>
    <lineage>
        <taxon>Bacteria</taxon>
        <taxon>Pseudomonadati</taxon>
        <taxon>Pseudomonadota</taxon>
        <taxon>Gammaproteobacteria</taxon>
        <taxon>Cellvibrionales</taxon>
        <taxon>Spongiibacteraceae</taxon>
        <taxon>BD1-7 clade</taxon>
    </lineage>
</organism>
<keyword evidence="3" id="KW-1185">Reference proteome</keyword>
<keyword evidence="1" id="KW-0671">Queuosine biosynthesis</keyword>
<reference evidence="2 3" key="1">
    <citation type="submission" date="2019-11" db="EMBL/GenBank/DDBJ databases">
        <authorList>
            <person name="Holert J."/>
        </authorList>
    </citation>
    <scope>NUCLEOTIDE SEQUENCE [LARGE SCALE GENOMIC DNA]</scope>
    <source>
        <strain evidence="2">SB11_3</strain>
    </source>
</reference>
<dbReference type="GO" id="GO:0008616">
    <property type="term" value="P:tRNA queuosine(34) biosynthetic process"/>
    <property type="evidence" value="ECO:0007669"/>
    <property type="project" value="UniProtKB-KW"/>
</dbReference>
<sequence>MEAVLTDSDHVNLLWTGGWDSTFQLLRLLLIQKRSVSPFYLIDAKRASTGEEILAMSRIKNMLLQNYPHTKQLLCPTLFYAVEDISEDADITGAYKSIRQKNHIGSQYDWLARFCKEKSLFDIQLCVESYNNPDKKHFNIDDFLTEQHDGYQDIYYIDDRFRDTEEGEVFSRFSFPIINLTKSEMLKNTNENMWGDIMNLTWFCHSPSNKKPCGQCNPCVLAYREGFGSRIPFRNRFKAYFRSR</sequence>
<dbReference type="InterPro" id="IPR018317">
    <property type="entry name" value="QueC"/>
</dbReference>
<dbReference type="Gene3D" id="3.40.50.620">
    <property type="entry name" value="HUPs"/>
    <property type="match status" value="1"/>
</dbReference>
<protein>
    <submittedName>
        <fullName evidence="2">7-cyano-7-deazaguanine synthase</fullName>
        <ecNumber evidence="2">6.3.4.20</ecNumber>
    </submittedName>
</protein>
<dbReference type="EMBL" id="CACSIO010000009">
    <property type="protein sequence ID" value="CAA0103024.1"/>
    <property type="molecule type" value="Genomic_DNA"/>
</dbReference>
<evidence type="ECO:0000256" key="1">
    <source>
        <dbReference type="ARBA" id="ARBA00022785"/>
    </source>
</evidence>
<dbReference type="AlphaFoldDB" id="A0A5S9PGF5"/>
<dbReference type="OrthoDB" id="597561at2"/>
<gene>
    <name evidence="2" type="primary">queC_2</name>
    <name evidence="2" type="ORF">OPDIPICF_04505</name>
</gene>
<dbReference type="EC" id="6.3.4.20" evidence="2"/>
<dbReference type="InterPro" id="IPR014729">
    <property type="entry name" value="Rossmann-like_a/b/a_fold"/>
</dbReference>
<accession>A0A5S9PGF5</accession>
<keyword evidence="2" id="KW-0436">Ligase</keyword>
<evidence type="ECO:0000313" key="2">
    <source>
        <dbReference type="EMBL" id="CAA0103024.1"/>
    </source>
</evidence>
<dbReference type="Pfam" id="PF06508">
    <property type="entry name" value="QueC"/>
    <property type="match status" value="1"/>
</dbReference>
<evidence type="ECO:0000313" key="3">
    <source>
        <dbReference type="Proteomes" id="UP000441399"/>
    </source>
</evidence>
<name>A0A5S9PGF5_9GAMM</name>
<proteinExistence type="predicted"/>